<evidence type="ECO:0000256" key="6">
    <source>
        <dbReference type="ARBA" id="ARBA00022692"/>
    </source>
</evidence>
<evidence type="ECO:0000256" key="12">
    <source>
        <dbReference type="PIRSR" id="PIRSR000178-1"/>
    </source>
</evidence>
<comment type="similarity">
    <text evidence="3">Belongs to the cytochrome b560 family.</text>
</comment>
<dbReference type="InterPro" id="IPR000701">
    <property type="entry name" value="SuccDH_FuR_B_TM-su"/>
</dbReference>
<keyword evidence="9 12" id="KW-0408">Iron</keyword>
<dbReference type="InterPro" id="IPR034804">
    <property type="entry name" value="SQR/QFR_C/D"/>
</dbReference>
<dbReference type="AlphaFoldDB" id="A0A554X5F2"/>
<evidence type="ECO:0000256" key="13">
    <source>
        <dbReference type="SAM" id="Phobius"/>
    </source>
</evidence>
<evidence type="ECO:0000313" key="15">
    <source>
        <dbReference type="Proteomes" id="UP000318294"/>
    </source>
</evidence>
<organism evidence="14 15">
    <name type="scientific">Tepidimonas charontis</name>
    <dbReference type="NCBI Taxonomy" id="2267262"/>
    <lineage>
        <taxon>Bacteria</taxon>
        <taxon>Pseudomonadati</taxon>
        <taxon>Pseudomonadota</taxon>
        <taxon>Betaproteobacteria</taxon>
        <taxon>Burkholderiales</taxon>
        <taxon>Tepidimonas</taxon>
    </lineage>
</organism>
<evidence type="ECO:0000256" key="4">
    <source>
        <dbReference type="ARBA" id="ARBA00020076"/>
    </source>
</evidence>
<dbReference type="OrthoDB" id="9799441at2"/>
<feature type="transmembrane region" description="Helical" evidence="13">
    <location>
        <begin position="33"/>
        <end position="53"/>
    </location>
</feature>
<keyword evidence="8 13" id="KW-1133">Transmembrane helix</keyword>
<dbReference type="Proteomes" id="UP000318294">
    <property type="component" value="Unassembled WGS sequence"/>
</dbReference>
<dbReference type="PANTHER" id="PTHR10978:SF5">
    <property type="entry name" value="SUCCINATE DEHYDROGENASE CYTOCHROME B560 SUBUNIT, MITOCHONDRIAL"/>
    <property type="match status" value="1"/>
</dbReference>
<dbReference type="Pfam" id="PF01127">
    <property type="entry name" value="Sdh_cyt"/>
    <property type="match status" value="1"/>
</dbReference>
<dbReference type="GO" id="GO:0046872">
    <property type="term" value="F:metal ion binding"/>
    <property type="evidence" value="ECO:0007669"/>
    <property type="project" value="UniProtKB-KW"/>
</dbReference>
<feature type="transmembrane region" description="Helical" evidence="13">
    <location>
        <begin position="73"/>
        <end position="94"/>
    </location>
</feature>
<dbReference type="EMBL" id="VJON01000049">
    <property type="protein sequence ID" value="TSE31053.1"/>
    <property type="molecule type" value="Genomic_DNA"/>
</dbReference>
<accession>A0A554X5F2</accession>
<dbReference type="InterPro" id="IPR014314">
    <property type="entry name" value="Succ_DH_cytb556"/>
</dbReference>
<gene>
    <name evidence="14" type="primary">sdhC</name>
    <name evidence="14" type="ORF">Tchar_02352</name>
</gene>
<evidence type="ECO:0000256" key="3">
    <source>
        <dbReference type="ARBA" id="ARBA00007244"/>
    </source>
</evidence>
<dbReference type="GO" id="GO:0009055">
    <property type="term" value="F:electron transfer activity"/>
    <property type="evidence" value="ECO:0007669"/>
    <property type="project" value="InterPro"/>
</dbReference>
<dbReference type="CDD" id="cd03499">
    <property type="entry name" value="SQR_TypeC_SdhC"/>
    <property type="match status" value="1"/>
</dbReference>
<comment type="cofactor">
    <cofactor evidence="12">
        <name>heme</name>
        <dbReference type="ChEBI" id="CHEBI:30413"/>
    </cofactor>
    <text evidence="12">The heme is bound between the two transmembrane subunits.</text>
</comment>
<evidence type="ECO:0000256" key="9">
    <source>
        <dbReference type="ARBA" id="ARBA00023004"/>
    </source>
</evidence>
<feature type="transmembrane region" description="Helical" evidence="13">
    <location>
        <begin position="115"/>
        <end position="137"/>
    </location>
</feature>
<evidence type="ECO:0000256" key="5">
    <source>
        <dbReference type="ARBA" id="ARBA00022617"/>
    </source>
</evidence>
<dbReference type="GO" id="GO:0006099">
    <property type="term" value="P:tricarboxylic acid cycle"/>
    <property type="evidence" value="ECO:0007669"/>
    <property type="project" value="InterPro"/>
</dbReference>
<dbReference type="SUPFAM" id="SSF81343">
    <property type="entry name" value="Fumarate reductase respiratory complex transmembrane subunits"/>
    <property type="match status" value="1"/>
</dbReference>
<evidence type="ECO:0000256" key="10">
    <source>
        <dbReference type="ARBA" id="ARBA00023136"/>
    </source>
</evidence>
<comment type="function">
    <text evidence="1">Membrane-anchoring subunit of succinate dehydrogenase (SDH).</text>
</comment>
<evidence type="ECO:0000256" key="2">
    <source>
        <dbReference type="ARBA" id="ARBA00004370"/>
    </source>
</evidence>
<comment type="subcellular location">
    <subcellularLocation>
        <location evidence="2">Membrane</location>
    </subcellularLocation>
</comment>
<dbReference type="GO" id="GO:0005886">
    <property type="term" value="C:plasma membrane"/>
    <property type="evidence" value="ECO:0007669"/>
    <property type="project" value="TreeGrafter"/>
</dbReference>
<dbReference type="NCBIfam" id="TIGR02970">
    <property type="entry name" value="succ_dehyd_cytB"/>
    <property type="match status" value="1"/>
</dbReference>
<sequence>MSTSRSARPEFRNINAFKDLTTYRLPVAGWVSILHRVSGGLMFLLLPFVVWMMDASLSSEIAYGAFVGTFEAGVGFVPGWFLKLVALALIWAYLHHFCAGVRHLIMDATHKVDKAYGRSSAIVALVVSLALTAVLGAKLFGLY</sequence>
<evidence type="ECO:0000256" key="1">
    <source>
        <dbReference type="ARBA" id="ARBA00004050"/>
    </source>
</evidence>
<protein>
    <recommendedName>
        <fullName evidence="4">Succinate dehydrogenase cytochrome b556 subunit</fullName>
    </recommendedName>
</protein>
<keyword evidence="5 12" id="KW-0349">Heme</keyword>
<evidence type="ECO:0000313" key="14">
    <source>
        <dbReference type="EMBL" id="TSE31053.1"/>
    </source>
</evidence>
<evidence type="ECO:0000256" key="8">
    <source>
        <dbReference type="ARBA" id="ARBA00022989"/>
    </source>
</evidence>
<dbReference type="PIRSF" id="PIRSF000178">
    <property type="entry name" value="SDH_cyt_b560"/>
    <property type="match status" value="1"/>
</dbReference>
<keyword evidence="7 12" id="KW-0479">Metal-binding</keyword>
<evidence type="ECO:0000256" key="7">
    <source>
        <dbReference type="ARBA" id="ARBA00022723"/>
    </source>
</evidence>
<dbReference type="RefSeq" id="WP_144329214.1">
    <property type="nucleotide sequence ID" value="NZ_VJON01000049.1"/>
</dbReference>
<feature type="binding site" description="axial binding residue" evidence="12">
    <location>
        <position position="96"/>
    </location>
    <ligand>
        <name>heme</name>
        <dbReference type="ChEBI" id="CHEBI:30413"/>
        <note>ligand shared with second transmembrane subunit</note>
    </ligand>
    <ligandPart>
        <name>Fe</name>
        <dbReference type="ChEBI" id="CHEBI:18248"/>
    </ligandPart>
</feature>
<dbReference type="Gene3D" id="1.20.1300.10">
    <property type="entry name" value="Fumarate reductase/succinate dehydrogenase, transmembrane subunit"/>
    <property type="match status" value="1"/>
</dbReference>
<evidence type="ECO:0000256" key="11">
    <source>
        <dbReference type="ARBA" id="ARBA00025912"/>
    </source>
</evidence>
<comment type="subunit">
    <text evidence="11">Part of an enzyme complex containing four subunits: a flavoprotein, an iron-sulfur protein, plus two membrane-anchoring proteins, SdhC and SdhD. The complex can form homotrimers.</text>
</comment>
<keyword evidence="6 13" id="KW-0812">Transmembrane</keyword>
<comment type="caution">
    <text evidence="14">The sequence shown here is derived from an EMBL/GenBank/DDBJ whole genome shotgun (WGS) entry which is preliminary data.</text>
</comment>
<name>A0A554X5F2_9BURK</name>
<reference evidence="14 15" key="1">
    <citation type="submission" date="2019-07" db="EMBL/GenBank/DDBJ databases">
        <title>Tepidimonas charontis SPSP-6 draft genome.</title>
        <authorList>
            <person name="Da Costa M.S."/>
            <person name="Froufe H.J.C."/>
            <person name="Egas C."/>
            <person name="Albuquerque L."/>
        </authorList>
    </citation>
    <scope>NUCLEOTIDE SEQUENCE [LARGE SCALE GENOMIC DNA]</scope>
    <source>
        <strain evidence="14 15">SPSP-6</strain>
    </source>
</reference>
<keyword evidence="10 13" id="KW-0472">Membrane</keyword>
<keyword evidence="15" id="KW-1185">Reference proteome</keyword>
<proteinExistence type="inferred from homology"/>
<dbReference type="PANTHER" id="PTHR10978">
    <property type="entry name" value="SUCCINATE DEHYDROGENASE CYTOCHROME B560 SUBUNIT"/>
    <property type="match status" value="1"/>
</dbReference>